<dbReference type="AlphaFoldDB" id="A0A5B7J4C5"/>
<protein>
    <submittedName>
        <fullName evidence="2">Uncharacterized protein</fullName>
    </submittedName>
</protein>
<organism evidence="2 3">
    <name type="scientific">Portunus trituberculatus</name>
    <name type="common">Swimming crab</name>
    <name type="synonym">Neptunus trituberculatus</name>
    <dbReference type="NCBI Taxonomy" id="210409"/>
    <lineage>
        <taxon>Eukaryota</taxon>
        <taxon>Metazoa</taxon>
        <taxon>Ecdysozoa</taxon>
        <taxon>Arthropoda</taxon>
        <taxon>Crustacea</taxon>
        <taxon>Multicrustacea</taxon>
        <taxon>Malacostraca</taxon>
        <taxon>Eumalacostraca</taxon>
        <taxon>Eucarida</taxon>
        <taxon>Decapoda</taxon>
        <taxon>Pleocyemata</taxon>
        <taxon>Brachyura</taxon>
        <taxon>Eubrachyura</taxon>
        <taxon>Portunoidea</taxon>
        <taxon>Portunidae</taxon>
        <taxon>Portuninae</taxon>
        <taxon>Portunus</taxon>
    </lineage>
</organism>
<proteinExistence type="predicted"/>
<comment type="caution">
    <text evidence="2">The sequence shown here is derived from an EMBL/GenBank/DDBJ whole genome shotgun (WGS) entry which is preliminary data.</text>
</comment>
<dbReference type="EMBL" id="VSRR010092052">
    <property type="protein sequence ID" value="MPC92651.1"/>
    <property type="molecule type" value="Genomic_DNA"/>
</dbReference>
<evidence type="ECO:0000313" key="2">
    <source>
        <dbReference type="EMBL" id="MPC92651.1"/>
    </source>
</evidence>
<feature type="region of interest" description="Disordered" evidence="1">
    <location>
        <begin position="1"/>
        <end position="46"/>
    </location>
</feature>
<evidence type="ECO:0000256" key="1">
    <source>
        <dbReference type="SAM" id="MobiDB-lite"/>
    </source>
</evidence>
<feature type="compositionally biased region" description="Low complexity" evidence="1">
    <location>
        <begin position="1"/>
        <end position="12"/>
    </location>
</feature>
<dbReference type="Proteomes" id="UP000324222">
    <property type="component" value="Unassembled WGS sequence"/>
</dbReference>
<gene>
    <name evidence="2" type="ORF">E2C01_087752</name>
</gene>
<evidence type="ECO:0000313" key="3">
    <source>
        <dbReference type="Proteomes" id="UP000324222"/>
    </source>
</evidence>
<sequence>MVTVTMSNTTTTGQINKLLLSSSVTQTATPAPPHPRPSSTQGGPDAQLLIGWRCGARARRPAVRPVVQNKSIITTRAPF</sequence>
<name>A0A5B7J4C5_PORTR</name>
<reference evidence="2 3" key="1">
    <citation type="submission" date="2019-05" db="EMBL/GenBank/DDBJ databases">
        <title>Another draft genome of Portunus trituberculatus and its Hox gene families provides insights of decapod evolution.</title>
        <authorList>
            <person name="Jeong J.-H."/>
            <person name="Song I."/>
            <person name="Kim S."/>
            <person name="Choi T."/>
            <person name="Kim D."/>
            <person name="Ryu S."/>
            <person name="Kim W."/>
        </authorList>
    </citation>
    <scope>NUCLEOTIDE SEQUENCE [LARGE SCALE GENOMIC DNA]</scope>
    <source>
        <tissue evidence="2">Muscle</tissue>
    </source>
</reference>
<accession>A0A5B7J4C5</accession>
<feature type="compositionally biased region" description="Polar residues" evidence="1">
    <location>
        <begin position="13"/>
        <end position="29"/>
    </location>
</feature>
<keyword evidence="3" id="KW-1185">Reference proteome</keyword>